<gene>
    <name evidence="2" type="ORF">SLS59_007139</name>
</gene>
<feature type="compositionally biased region" description="Low complexity" evidence="1">
    <location>
        <begin position="60"/>
        <end position="86"/>
    </location>
</feature>
<keyword evidence="3" id="KW-1185">Reference proteome</keyword>
<feature type="compositionally biased region" description="Low complexity" evidence="1">
    <location>
        <begin position="31"/>
        <end position="52"/>
    </location>
</feature>
<evidence type="ECO:0000313" key="3">
    <source>
        <dbReference type="Proteomes" id="UP001521222"/>
    </source>
</evidence>
<name>A0ABR3R133_9PLEO</name>
<comment type="caution">
    <text evidence="2">The sequence shown here is derived from an EMBL/GenBank/DDBJ whole genome shotgun (WGS) entry which is preliminary data.</text>
</comment>
<feature type="compositionally biased region" description="Polar residues" evidence="1">
    <location>
        <begin position="102"/>
        <end position="113"/>
    </location>
</feature>
<protein>
    <submittedName>
        <fullName evidence="2">Uncharacterized protein</fullName>
    </submittedName>
</protein>
<accession>A0ABR3R133</accession>
<organism evidence="2 3">
    <name type="scientific">Nothophoma quercina</name>
    <dbReference type="NCBI Taxonomy" id="749835"/>
    <lineage>
        <taxon>Eukaryota</taxon>
        <taxon>Fungi</taxon>
        <taxon>Dikarya</taxon>
        <taxon>Ascomycota</taxon>
        <taxon>Pezizomycotina</taxon>
        <taxon>Dothideomycetes</taxon>
        <taxon>Pleosporomycetidae</taxon>
        <taxon>Pleosporales</taxon>
        <taxon>Pleosporineae</taxon>
        <taxon>Didymellaceae</taxon>
        <taxon>Nothophoma</taxon>
    </lineage>
</organism>
<evidence type="ECO:0000256" key="1">
    <source>
        <dbReference type="SAM" id="MobiDB-lite"/>
    </source>
</evidence>
<feature type="compositionally biased region" description="Basic and acidic residues" evidence="1">
    <location>
        <begin position="115"/>
        <end position="136"/>
    </location>
</feature>
<reference evidence="2 3" key="1">
    <citation type="submission" date="2024-02" db="EMBL/GenBank/DDBJ databases">
        <title>De novo assembly and annotation of 12 fungi associated with fruit tree decline syndrome in Ontario, Canada.</title>
        <authorList>
            <person name="Sulman M."/>
            <person name="Ellouze W."/>
            <person name="Ilyukhin E."/>
        </authorList>
    </citation>
    <scope>NUCLEOTIDE SEQUENCE [LARGE SCALE GENOMIC DNA]</scope>
    <source>
        <strain evidence="2 3">M97-236</strain>
    </source>
</reference>
<feature type="region of interest" description="Disordered" evidence="1">
    <location>
        <begin position="1"/>
        <end position="249"/>
    </location>
</feature>
<sequence>MPGVPPDAMDQVKKAFKSLFNKKKAKKEESAPTATTEQPTASTTKPTETTPAAPAPATAPEPVKSEATPATSGTAPAAQPAAAPSQEEPRNDEAAALAEVKQATQSRSTSLFLSETREHGDDDCWDGSRRRQKTDDIPLSAPEPAGAVAPAPPTAVSAQTPSTDAPAVTEAKPTEAPAQAPQPPAPAPSADLPAIPTTKLAPGMSATSGPLDEPDFGAEQKPEPTAAPATAAAPATSAPAPTATAPAEK</sequence>
<proteinExistence type="predicted"/>
<dbReference type="EMBL" id="JAKIXB020000024">
    <property type="protein sequence ID" value="KAL1598129.1"/>
    <property type="molecule type" value="Genomic_DNA"/>
</dbReference>
<dbReference type="Proteomes" id="UP001521222">
    <property type="component" value="Unassembled WGS sequence"/>
</dbReference>
<feature type="compositionally biased region" description="Basic residues" evidence="1">
    <location>
        <begin position="14"/>
        <end position="25"/>
    </location>
</feature>
<evidence type="ECO:0000313" key="2">
    <source>
        <dbReference type="EMBL" id="KAL1598129.1"/>
    </source>
</evidence>
<feature type="compositionally biased region" description="Low complexity" evidence="1">
    <location>
        <begin position="140"/>
        <end position="163"/>
    </location>
</feature>
<feature type="compositionally biased region" description="Low complexity" evidence="1">
    <location>
        <begin position="224"/>
        <end position="249"/>
    </location>
</feature>